<organism evidence="2 3">
    <name type="scientific">Portunus trituberculatus</name>
    <name type="common">Swimming crab</name>
    <name type="synonym">Neptunus trituberculatus</name>
    <dbReference type="NCBI Taxonomy" id="210409"/>
    <lineage>
        <taxon>Eukaryota</taxon>
        <taxon>Metazoa</taxon>
        <taxon>Ecdysozoa</taxon>
        <taxon>Arthropoda</taxon>
        <taxon>Crustacea</taxon>
        <taxon>Multicrustacea</taxon>
        <taxon>Malacostraca</taxon>
        <taxon>Eumalacostraca</taxon>
        <taxon>Eucarida</taxon>
        <taxon>Decapoda</taxon>
        <taxon>Pleocyemata</taxon>
        <taxon>Brachyura</taxon>
        <taxon>Eubrachyura</taxon>
        <taxon>Portunoidea</taxon>
        <taxon>Portunidae</taxon>
        <taxon>Portuninae</taxon>
        <taxon>Portunus</taxon>
    </lineage>
</organism>
<keyword evidence="1" id="KW-1133">Transmembrane helix</keyword>
<keyword evidence="3" id="KW-1185">Reference proteome</keyword>
<proteinExistence type="predicted"/>
<evidence type="ECO:0000313" key="3">
    <source>
        <dbReference type="Proteomes" id="UP000324222"/>
    </source>
</evidence>
<reference evidence="2 3" key="1">
    <citation type="submission" date="2019-05" db="EMBL/GenBank/DDBJ databases">
        <title>Another draft genome of Portunus trituberculatus and its Hox gene families provides insights of decapod evolution.</title>
        <authorList>
            <person name="Jeong J.-H."/>
            <person name="Song I."/>
            <person name="Kim S."/>
            <person name="Choi T."/>
            <person name="Kim D."/>
            <person name="Ryu S."/>
            <person name="Kim W."/>
        </authorList>
    </citation>
    <scope>NUCLEOTIDE SEQUENCE [LARGE SCALE GENOMIC DNA]</scope>
    <source>
        <tissue evidence="2">Muscle</tissue>
    </source>
</reference>
<feature type="transmembrane region" description="Helical" evidence="1">
    <location>
        <begin position="21"/>
        <end position="42"/>
    </location>
</feature>
<accession>A0A5B7ILF3</accession>
<dbReference type="Proteomes" id="UP000324222">
    <property type="component" value="Unassembled WGS sequence"/>
</dbReference>
<evidence type="ECO:0008006" key="4">
    <source>
        <dbReference type="Google" id="ProtNLM"/>
    </source>
</evidence>
<name>A0A5B7ILF3_PORTR</name>
<sequence length="111" mass="12343">MDIEIKPYTKSNKQVQKPIPLLPLPTFLSLLLFFLLLSIRVVKVKTTERPSEILLIVIPERQHVRVSSPGWGRKKSEASGQAGCLGSGRNGVCMALKGLKWEMGERQTGSK</sequence>
<protein>
    <recommendedName>
        <fullName evidence="4">Transmembrane protein</fullName>
    </recommendedName>
</protein>
<comment type="caution">
    <text evidence="2">The sequence shown here is derived from an EMBL/GenBank/DDBJ whole genome shotgun (WGS) entry which is preliminary data.</text>
</comment>
<dbReference type="AlphaFoldDB" id="A0A5B7ILF3"/>
<gene>
    <name evidence="2" type="ORF">E2C01_077958</name>
</gene>
<keyword evidence="1" id="KW-0812">Transmembrane</keyword>
<evidence type="ECO:0000256" key="1">
    <source>
        <dbReference type="SAM" id="Phobius"/>
    </source>
</evidence>
<keyword evidence="1" id="KW-0472">Membrane</keyword>
<evidence type="ECO:0000313" key="2">
    <source>
        <dbReference type="EMBL" id="MPC83253.1"/>
    </source>
</evidence>
<dbReference type="EMBL" id="VSRR010061985">
    <property type="protein sequence ID" value="MPC83253.1"/>
    <property type="molecule type" value="Genomic_DNA"/>
</dbReference>